<sequence>MDKPYRFIEYQPVLKVGWFPNPFDGCHAKRGFHRRNLITNYRNSSEKLTLLDAMQKFQLDLNEQLAEKEKLKSVAKQLEFLEVSRLNEEASRIEEQEKRRIVEEEGKKERDK</sequence>
<keyword evidence="3" id="KW-1185">Reference proteome</keyword>
<evidence type="ECO:0000256" key="2">
    <source>
        <dbReference type="SAM" id="MobiDB-lite"/>
    </source>
</evidence>
<dbReference type="Proteomes" id="UP000887565">
    <property type="component" value="Unplaced"/>
</dbReference>
<evidence type="ECO:0000313" key="4">
    <source>
        <dbReference type="WBParaSite" id="nRc.2.0.1.t14831-RA"/>
    </source>
</evidence>
<feature type="region of interest" description="Disordered" evidence="2">
    <location>
        <begin position="89"/>
        <end position="112"/>
    </location>
</feature>
<evidence type="ECO:0000313" key="3">
    <source>
        <dbReference type="Proteomes" id="UP000887565"/>
    </source>
</evidence>
<reference evidence="4" key="1">
    <citation type="submission" date="2022-11" db="UniProtKB">
        <authorList>
            <consortium name="WormBaseParasite"/>
        </authorList>
    </citation>
    <scope>IDENTIFICATION</scope>
</reference>
<protein>
    <submittedName>
        <fullName evidence="4">Uncharacterized protein</fullName>
    </submittedName>
</protein>
<organism evidence="3 4">
    <name type="scientific">Romanomermis culicivorax</name>
    <name type="common">Nematode worm</name>
    <dbReference type="NCBI Taxonomy" id="13658"/>
    <lineage>
        <taxon>Eukaryota</taxon>
        <taxon>Metazoa</taxon>
        <taxon>Ecdysozoa</taxon>
        <taxon>Nematoda</taxon>
        <taxon>Enoplea</taxon>
        <taxon>Dorylaimia</taxon>
        <taxon>Mermithida</taxon>
        <taxon>Mermithoidea</taxon>
        <taxon>Mermithidae</taxon>
        <taxon>Romanomermis</taxon>
    </lineage>
</organism>
<dbReference type="WBParaSite" id="nRc.2.0.1.t14831-RA">
    <property type="protein sequence ID" value="nRc.2.0.1.t14831-RA"/>
    <property type="gene ID" value="nRc.2.0.1.g14831"/>
</dbReference>
<evidence type="ECO:0000256" key="1">
    <source>
        <dbReference type="SAM" id="Coils"/>
    </source>
</evidence>
<dbReference type="AlphaFoldDB" id="A0A915ILH5"/>
<keyword evidence="1" id="KW-0175">Coiled coil</keyword>
<proteinExistence type="predicted"/>
<accession>A0A915ILH5</accession>
<feature type="coiled-coil region" evidence="1">
    <location>
        <begin position="54"/>
        <end position="81"/>
    </location>
</feature>
<name>A0A915ILH5_ROMCU</name>